<dbReference type="RefSeq" id="WP_135209006.1">
    <property type="nucleotide sequence ID" value="NZ_SPVF01000252.1"/>
</dbReference>
<evidence type="ECO:0000313" key="2">
    <source>
        <dbReference type="Proteomes" id="UP000298438"/>
    </source>
</evidence>
<reference evidence="1 2" key="1">
    <citation type="submission" date="2019-03" db="EMBL/GenBank/DDBJ databases">
        <title>Draft Genome Sequence of Massilia arenosa sp. nov., a Novel Massilia Species Isolated from a Sandy-loam Maize Soil.</title>
        <authorList>
            <person name="Raths R."/>
            <person name="Peta V."/>
            <person name="Bucking H."/>
        </authorList>
    </citation>
    <scope>NUCLEOTIDE SEQUENCE [LARGE SCALE GENOMIC DNA]</scope>
    <source>
        <strain evidence="1 2">MC02</strain>
    </source>
</reference>
<proteinExistence type="predicted"/>
<keyword evidence="2" id="KW-1185">Reference proteome</keyword>
<dbReference type="OrthoDB" id="9133696at2"/>
<gene>
    <name evidence="1" type="ORF">E4L96_20160</name>
</gene>
<name>A0A4Y9RWZ3_9BURK</name>
<organism evidence="1 2">
    <name type="scientific">Zemynaea arenosa</name>
    <dbReference type="NCBI Taxonomy" id="2561931"/>
    <lineage>
        <taxon>Bacteria</taxon>
        <taxon>Pseudomonadati</taxon>
        <taxon>Pseudomonadota</taxon>
        <taxon>Betaproteobacteria</taxon>
        <taxon>Burkholderiales</taxon>
        <taxon>Oxalobacteraceae</taxon>
        <taxon>Telluria group</taxon>
        <taxon>Zemynaea</taxon>
    </lineage>
</organism>
<comment type="caution">
    <text evidence="1">The sequence shown here is derived from an EMBL/GenBank/DDBJ whole genome shotgun (WGS) entry which is preliminary data.</text>
</comment>
<dbReference type="EMBL" id="SPVF01000252">
    <property type="protein sequence ID" value="TFW13413.1"/>
    <property type="molecule type" value="Genomic_DNA"/>
</dbReference>
<dbReference type="AlphaFoldDB" id="A0A4Y9RWZ3"/>
<dbReference type="Proteomes" id="UP000298438">
    <property type="component" value="Unassembled WGS sequence"/>
</dbReference>
<accession>A0A4Y9RWZ3</accession>
<protein>
    <submittedName>
        <fullName evidence="1">Uncharacterized protein</fullName>
    </submittedName>
</protein>
<evidence type="ECO:0000313" key="1">
    <source>
        <dbReference type="EMBL" id="TFW13413.1"/>
    </source>
</evidence>
<sequence>MNRLTKTITLRIDANIYYVLREVVRQCNQVDAARAGATSHGKLTIESALGMLAEDLAMTATRPGSWEGAHMSQVLSSHGYRD</sequence>